<gene>
    <name evidence="6" type="ORF">SAMN05421781_1483</name>
</gene>
<dbReference type="PANTHER" id="PTHR23028:SF53">
    <property type="entry name" value="ACYL_TRANSF_3 DOMAIN-CONTAINING PROTEIN"/>
    <property type="match status" value="1"/>
</dbReference>
<evidence type="ECO:0000313" key="6">
    <source>
        <dbReference type="EMBL" id="SDW45155.1"/>
    </source>
</evidence>
<keyword evidence="3" id="KW-0472">Membrane</keyword>
<dbReference type="AlphaFoldDB" id="A0A1H2TN64"/>
<name>A0A1H2TN64_9BACI</name>
<comment type="similarity">
    <text evidence="2">Belongs to the acyltransferase 3 family.</text>
</comment>
<keyword evidence="7" id="KW-1185">Reference proteome</keyword>
<evidence type="ECO:0000259" key="5">
    <source>
        <dbReference type="Pfam" id="PF19040"/>
    </source>
</evidence>
<keyword evidence="6" id="KW-0012">Acyltransferase</keyword>
<feature type="transmembrane region" description="Helical" evidence="3">
    <location>
        <begin position="38"/>
        <end position="57"/>
    </location>
</feature>
<feature type="transmembrane region" description="Helical" evidence="3">
    <location>
        <begin position="177"/>
        <end position="197"/>
    </location>
</feature>
<keyword evidence="3" id="KW-1133">Transmembrane helix</keyword>
<comment type="subcellular location">
    <subcellularLocation>
        <location evidence="1">Membrane</location>
    </subcellularLocation>
</comment>
<dbReference type="InterPro" id="IPR043968">
    <property type="entry name" value="SGNH"/>
</dbReference>
<dbReference type="PANTHER" id="PTHR23028">
    <property type="entry name" value="ACETYLTRANSFERASE"/>
    <property type="match status" value="1"/>
</dbReference>
<keyword evidence="3" id="KW-0812">Transmembrane</keyword>
<keyword evidence="6" id="KW-0808">Transferase</keyword>
<reference evidence="6 7" key="1">
    <citation type="submission" date="2016-10" db="EMBL/GenBank/DDBJ databases">
        <authorList>
            <person name="de Groot N.N."/>
        </authorList>
    </citation>
    <scope>NUCLEOTIDE SEQUENCE [LARGE SCALE GENOMIC DNA]</scope>
    <source>
        <strain evidence="6 7">DSM 23126</strain>
    </source>
</reference>
<feature type="transmembrane region" description="Helical" evidence="3">
    <location>
        <begin position="294"/>
        <end position="318"/>
    </location>
</feature>
<feature type="transmembrane region" description="Helical" evidence="3">
    <location>
        <begin position="141"/>
        <end position="165"/>
    </location>
</feature>
<feature type="transmembrane region" description="Helical" evidence="3">
    <location>
        <begin position="15"/>
        <end position="32"/>
    </location>
</feature>
<dbReference type="InterPro" id="IPR050879">
    <property type="entry name" value="Acyltransferase_3"/>
</dbReference>
<sequence>MNDLRTPEKRFRPEIEGVRAVAAFLVAVYHIWLGSVSGGVDVFFVVSGYLITTSLLSRIEREGTINLPEYLLGLGRRLLPLAVIVILFTMAGSIVFLPQSQWEQIVSEMLASALYFQNWELATSAVDYLAQNNEASPFQHFWALSIQGQFYVFWPLLILLTYFLAKKTFNTPVRKTLCGVLAAVFILSLSYSIYITAVNQPWAYFDTFARVWEFSLGGLVALLLPYLTMKKSVGFVLGWLGLAVISLTGLLLPVSTVFPGAAALLPTTGALLIITAAENSSRFGVDKLLGSKPFLYFGSISYGFYLWHWPILIFYFAYFDNTTVSIKGGIAIIVLAFAASALSVKIIETPLRKINIKQSKAKAVTALVLFLLPALTAAGIWDNYVDKNQSGVGEDYTVTDYPGARAISEDIEPNPDIDPLENVVQAESEMPAFYAESECYSNLEETEISMCSYGDTTDPEYTIALVGGSHSGHWFPALEKMSEDLSLQIDVFNKDGCRFSADDFDGTLSDSCMQWNEDSIEPLKKNDPDLLFTTANVNAGGTIPEGYLEIWEEFEGHTEVFAIRDNPRMQEDIPSCLEESDDPADCAVPREEVLSENPPWENTEEENIPDNVTFADMSPYFCDDDTCDPVIGNVITFRDNHHISTLYSRTMGPALKDHIEDALEENDE</sequence>
<accession>A0A1H2TN64</accession>
<feature type="transmembrane region" description="Helical" evidence="3">
    <location>
        <begin position="209"/>
        <end position="227"/>
    </location>
</feature>
<feature type="transmembrane region" description="Helical" evidence="3">
    <location>
        <begin position="257"/>
        <end position="274"/>
    </location>
</feature>
<feature type="transmembrane region" description="Helical" evidence="3">
    <location>
        <begin position="234"/>
        <end position="251"/>
    </location>
</feature>
<evidence type="ECO:0000259" key="4">
    <source>
        <dbReference type="Pfam" id="PF01757"/>
    </source>
</evidence>
<dbReference type="OrthoDB" id="9796461at2"/>
<evidence type="ECO:0000256" key="1">
    <source>
        <dbReference type="ARBA" id="ARBA00004370"/>
    </source>
</evidence>
<protein>
    <submittedName>
        <fullName evidence="6">Peptidoglycan/LPS O-acetylase OafA/YrhL, contains acyltransferase and SGNH-hydrolase domains</fullName>
    </submittedName>
</protein>
<dbReference type="STRING" id="1122204.SAMN05421781_1483"/>
<evidence type="ECO:0000256" key="2">
    <source>
        <dbReference type="ARBA" id="ARBA00007400"/>
    </source>
</evidence>
<dbReference type="Proteomes" id="UP000199488">
    <property type="component" value="Unassembled WGS sequence"/>
</dbReference>
<dbReference type="GO" id="GO:0009103">
    <property type="term" value="P:lipopolysaccharide biosynthetic process"/>
    <property type="evidence" value="ECO:0007669"/>
    <property type="project" value="TreeGrafter"/>
</dbReference>
<dbReference type="Pfam" id="PF19040">
    <property type="entry name" value="SGNH"/>
    <property type="match status" value="1"/>
</dbReference>
<dbReference type="RefSeq" id="WP_091613126.1">
    <property type="nucleotide sequence ID" value="NZ_FNNC01000002.1"/>
</dbReference>
<dbReference type="Pfam" id="PF01757">
    <property type="entry name" value="Acyl_transf_3"/>
    <property type="match status" value="1"/>
</dbReference>
<keyword evidence="6" id="KW-0378">Hydrolase</keyword>
<feature type="domain" description="Acyltransferase 3" evidence="4">
    <location>
        <begin position="14"/>
        <end position="341"/>
    </location>
</feature>
<dbReference type="GO" id="GO:0016787">
    <property type="term" value="F:hydrolase activity"/>
    <property type="evidence" value="ECO:0007669"/>
    <property type="project" value="UniProtKB-KW"/>
</dbReference>
<feature type="transmembrane region" description="Helical" evidence="3">
    <location>
        <begin position="363"/>
        <end position="381"/>
    </location>
</feature>
<dbReference type="GO" id="GO:0016020">
    <property type="term" value="C:membrane"/>
    <property type="evidence" value="ECO:0007669"/>
    <property type="project" value="TreeGrafter"/>
</dbReference>
<evidence type="ECO:0000313" key="7">
    <source>
        <dbReference type="Proteomes" id="UP000199488"/>
    </source>
</evidence>
<proteinExistence type="inferred from homology"/>
<dbReference type="InterPro" id="IPR002656">
    <property type="entry name" value="Acyl_transf_3_dom"/>
</dbReference>
<feature type="domain" description="SGNH" evidence="5">
    <location>
        <begin position="447"/>
        <end position="656"/>
    </location>
</feature>
<feature type="transmembrane region" description="Helical" evidence="3">
    <location>
        <begin position="324"/>
        <end position="342"/>
    </location>
</feature>
<evidence type="ECO:0000256" key="3">
    <source>
        <dbReference type="SAM" id="Phobius"/>
    </source>
</evidence>
<organism evidence="6 7">
    <name type="scientific">Marinococcus luteus</name>
    <dbReference type="NCBI Taxonomy" id="1122204"/>
    <lineage>
        <taxon>Bacteria</taxon>
        <taxon>Bacillati</taxon>
        <taxon>Bacillota</taxon>
        <taxon>Bacilli</taxon>
        <taxon>Bacillales</taxon>
        <taxon>Bacillaceae</taxon>
        <taxon>Marinococcus</taxon>
    </lineage>
</organism>
<feature type="transmembrane region" description="Helical" evidence="3">
    <location>
        <begin position="78"/>
        <end position="97"/>
    </location>
</feature>
<dbReference type="EMBL" id="FNNC01000002">
    <property type="protein sequence ID" value="SDW45155.1"/>
    <property type="molecule type" value="Genomic_DNA"/>
</dbReference>
<dbReference type="GO" id="GO:0016747">
    <property type="term" value="F:acyltransferase activity, transferring groups other than amino-acyl groups"/>
    <property type="evidence" value="ECO:0007669"/>
    <property type="project" value="InterPro"/>
</dbReference>